<feature type="domain" description="F5/8 type C" evidence="1">
    <location>
        <begin position="1"/>
        <end position="106"/>
    </location>
</feature>
<organism evidence="2 3">
    <name type="scientific">Bacteroides faecis</name>
    <dbReference type="NCBI Taxonomy" id="674529"/>
    <lineage>
        <taxon>Bacteria</taxon>
        <taxon>Pseudomonadati</taxon>
        <taxon>Bacteroidota</taxon>
        <taxon>Bacteroidia</taxon>
        <taxon>Bacteroidales</taxon>
        <taxon>Bacteroidaceae</taxon>
        <taxon>Bacteroides</taxon>
    </lineage>
</organism>
<comment type="caution">
    <text evidence="2">The sequence shown here is derived from an EMBL/GenBank/DDBJ whole genome shotgun (WGS) entry which is preliminary data.</text>
</comment>
<name>A0AAW5NRW2_9BACE</name>
<dbReference type="Proteomes" id="UP001204548">
    <property type="component" value="Unassembled WGS sequence"/>
</dbReference>
<protein>
    <recommendedName>
        <fullName evidence="1">F5/8 type C domain-containing protein</fullName>
    </recommendedName>
</protein>
<evidence type="ECO:0000313" key="3">
    <source>
        <dbReference type="Proteomes" id="UP001204548"/>
    </source>
</evidence>
<evidence type="ECO:0000259" key="1">
    <source>
        <dbReference type="PROSITE" id="PS50022"/>
    </source>
</evidence>
<sequence length="135" mass="15135">MMMELDWSVNFHNTGLWVGYYTSDMVAVIDLGSLQHISSVEVSALTDLSAWIMGPQAISIFLSSDGKSYKRVSRQTYQAPTDAMGEKRSELNRLSFNKKSARYVKVLVEPFKGLPKGHSGEGEPPFLFVDEIRVD</sequence>
<dbReference type="Pfam" id="PF22633">
    <property type="entry name" value="F5_F8_type_C_2"/>
    <property type="match status" value="1"/>
</dbReference>
<proteinExistence type="predicted"/>
<dbReference type="AlphaFoldDB" id="A0AAW5NRW2"/>
<dbReference type="SUPFAM" id="SSF49785">
    <property type="entry name" value="Galactose-binding domain-like"/>
    <property type="match status" value="1"/>
</dbReference>
<dbReference type="InterPro" id="IPR000421">
    <property type="entry name" value="FA58C"/>
</dbReference>
<gene>
    <name evidence="2" type="ORF">NXW97_04010</name>
</gene>
<evidence type="ECO:0000313" key="2">
    <source>
        <dbReference type="EMBL" id="MCS2791180.1"/>
    </source>
</evidence>
<reference evidence="2" key="1">
    <citation type="submission" date="2022-08" db="EMBL/GenBank/DDBJ databases">
        <title>Genome Sequencing of Bacteroides fragilis Group Isolates with Nanopore Technology.</title>
        <authorList>
            <person name="Tisza M.J."/>
            <person name="Smith D."/>
            <person name="Dekker J.P."/>
        </authorList>
    </citation>
    <scope>NUCLEOTIDE SEQUENCE</scope>
    <source>
        <strain evidence="2">BFG-351</strain>
    </source>
</reference>
<dbReference type="Gene3D" id="2.60.120.260">
    <property type="entry name" value="Galactose-binding domain-like"/>
    <property type="match status" value="1"/>
</dbReference>
<accession>A0AAW5NRW2</accession>
<dbReference type="PROSITE" id="PS50022">
    <property type="entry name" value="FA58C_3"/>
    <property type="match status" value="1"/>
</dbReference>
<dbReference type="InterPro" id="IPR008979">
    <property type="entry name" value="Galactose-bd-like_sf"/>
</dbReference>
<dbReference type="EMBL" id="JANUTS010000001">
    <property type="protein sequence ID" value="MCS2791180.1"/>
    <property type="molecule type" value="Genomic_DNA"/>
</dbReference>